<dbReference type="SUPFAM" id="SSF53383">
    <property type="entry name" value="PLP-dependent transferases"/>
    <property type="match status" value="1"/>
</dbReference>
<protein>
    <recommendedName>
        <fullName evidence="2">cysteine-S-conjugate beta-lyase</fullName>
        <ecNumber evidence="2">4.4.1.13</ecNumber>
    </recommendedName>
</protein>
<name>A0A2S0WI08_9ACTN</name>
<sequence length="386" mass="41366">MSSTHPLRELSLTDLRRRTSIKWREHPDDVLPLWVAEMDVRIAAPVADALTAAIADSDTGYPHGNAYAEAFADFAARRWSWEGLDSTHTAYAADVMTGLVEAIRLVSAPGDPVVVNPPVYPPFFGYVEHAERERVDAPLGEDGRLDLDALEAAFIRAGAQGRSVTYLLCNPHNPTAVVHTADELAAVAALASTYDVRVVVDEIHGPLVPEGFVPYLSVDGTEDAFVVTSASKAWNLAGLKAAVMIAGERSAADLARIPEVVSHGPSHLGMLAHTVALREGVPWLDALQSDLAENRALLARLLDKHLPAATWSANPGTYLAWLDCRELGLGDDPAAAFLEQGRVALNPGPTFGPGGAGHVRLNYATSPEILTEAIERMARVVTEAIF</sequence>
<gene>
    <name evidence="7" type="ORF">C3E78_01035</name>
</gene>
<evidence type="ECO:0000256" key="1">
    <source>
        <dbReference type="ARBA" id="ARBA00001933"/>
    </source>
</evidence>
<evidence type="ECO:0000313" key="7">
    <source>
        <dbReference type="EMBL" id="AWB90922.1"/>
    </source>
</evidence>
<comment type="cofactor">
    <cofactor evidence="1">
        <name>pyridoxal 5'-phosphate</name>
        <dbReference type="ChEBI" id="CHEBI:597326"/>
    </cofactor>
</comment>
<proteinExistence type="inferred from homology"/>
<dbReference type="PANTHER" id="PTHR43525">
    <property type="entry name" value="PROTEIN MALY"/>
    <property type="match status" value="1"/>
</dbReference>
<evidence type="ECO:0000313" key="8">
    <source>
        <dbReference type="Proteomes" id="UP000244384"/>
    </source>
</evidence>
<dbReference type="InterPro" id="IPR004839">
    <property type="entry name" value="Aminotransferase_I/II_large"/>
</dbReference>
<feature type="domain" description="Aminotransferase class I/classII large" evidence="6">
    <location>
        <begin position="88"/>
        <end position="376"/>
    </location>
</feature>
<dbReference type="Pfam" id="PF00155">
    <property type="entry name" value="Aminotran_1_2"/>
    <property type="match status" value="1"/>
</dbReference>
<organism evidence="7 8">
    <name type="scientific">Aeromicrobium chenweiae</name>
    <dbReference type="NCBI Taxonomy" id="2079793"/>
    <lineage>
        <taxon>Bacteria</taxon>
        <taxon>Bacillati</taxon>
        <taxon>Actinomycetota</taxon>
        <taxon>Actinomycetes</taxon>
        <taxon>Propionibacteriales</taxon>
        <taxon>Nocardioidaceae</taxon>
        <taxon>Aeromicrobium</taxon>
    </lineage>
</organism>
<dbReference type="RefSeq" id="WP_108576568.1">
    <property type="nucleotide sequence ID" value="NZ_CP026952.1"/>
</dbReference>
<keyword evidence="3" id="KW-0663">Pyridoxal phosphate</keyword>
<dbReference type="InterPro" id="IPR015422">
    <property type="entry name" value="PyrdxlP-dep_Trfase_small"/>
</dbReference>
<dbReference type="Gene3D" id="3.90.1150.10">
    <property type="entry name" value="Aspartate Aminotransferase, domain 1"/>
    <property type="match status" value="1"/>
</dbReference>
<evidence type="ECO:0000256" key="3">
    <source>
        <dbReference type="ARBA" id="ARBA00022898"/>
    </source>
</evidence>
<dbReference type="KEGG" id="aez:C3E78_01035"/>
<evidence type="ECO:0000256" key="4">
    <source>
        <dbReference type="ARBA" id="ARBA00023239"/>
    </source>
</evidence>
<evidence type="ECO:0000256" key="2">
    <source>
        <dbReference type="ARBA" id="ARBA00012224"/>
    </source>
</evidence>
<dbReference type="EC" id="4.4.1.13" evidence="2"/>
<reference evidence="8" key="1">
    <citation type="submission" date="2018-01" db="EMBL/GenBank/DDBJ databases">
        <authorList>
            <person name="Li J."/>
        </authorList>
    </citation>
    <scope>NUCLEOTIDE SEQUENCE [LARGE SCALE GENOMIC DNA]</scope>
    <source>
        <strain evidence="8">592</strain>
    </source>
</reference>
<dbReference type="CDD" id="cd00609">
    <property type="entry name" value="AAT_like"/>
    <property type="match status" value="1"/>
</dbReference>
<accession>A0A2S0WI08</accession>
<accession>A0A5F2EST3</accession>
<dbReference type="Proteomes" id="UP000244384">
    <property type="component" value="Chromosome"/>
</dbReference>
<evidence type="ECO:0000256" key="5">
    <source>
        <dbReference type="ARBA" id="ARBA00037974"/>
    </source>
</evidence>
<dbReference type="InterPro" id="IPR015424">
    <property type="entry name" value="PyrdxlP-dep_Trfase"/>
</dbReference>
<dbReference type="Gene3D" id="3.40.640.10">
    <property type="entry name" value="Type I PLP-dependent aspartate aminotransferase-like (Major domain)"/>
    <property type="match status" value="1"/>
</dbReference>
<keyword evidence="8" id="KW-1185">Reference proteome</keyword>
<dbReference type="GO" id="GO:0030170">
    <property type="term" value="F:pyridoxal phosphate binding"/>
    <property type="evidence" value="ECO:0007669"/>
    <property type="project" value="InterPro"/>
</dbReference>
<evidence type="ECO:0000259" key="6">
    <source>
        <dbReference type="Pfam" id="PF00155"/>
    </source>
</evidence>
<dbReference type="InterPro" id="IPR015421">
    <property type="entry name" value="PyrdxlP-dep_Trfase_major"/>
</dbReference>
<keyword evidence="4 7" id="KW-0456">Lyase</keyword>
<dbReference type="AlphaFoldDB" id="A0A2S0WI08"/>
<dbReference type="OrthoDB" id="3224382at2"/>
<dbReference type="EMBL" id="CP026952">
    <property type="protein sequence ID" value="AWB90922.1"/>
    <property type="molecule type" value="Genomic_DNA"/>
</dbReference>
<dbReference type="GO" id="GO:0047804">
    <property type="term" value="F:cysteine-S-conjugate beta-lyase activity"/>
    <property type="evidence" value="ECO:0007669"/>
    <property type="project" value="UniProtKB-EC"/>
</dbReference>
<dbReference type="PANTHER" id="PTHR43525:SF2">
    <property type="entry name" value="CYSTATHIONINE BETA-LYASE-RELATED"/>
    <property type="match status" value="1"/>
</dbReference>
<comment type="similarity">
    <text evidence="5">Belongs to the class-II pyridoxal-phosphate-dependent aminotransferase family. MalY/PatB cystathionine beta-lyase subfamily.</text>
</comment>
<dbReference type="InterPro" id="IPR051798">
    <property type="entry name" value="Class-II_PLP-Dep_Aminotrans"/>
</dbReference>